<name>A0A931ATV7_9FIRM</name>
<dbReference type="EMBL" id="JADPIE010000003">
    <property type="protein sequence ID" value="MBF8436554.1"/>
    <property type="molecule type" value="Genomic_DNA"/>
</dbReference>
<organism evidence="1 2">
    <name type="scientific">Halonatronomonas betaini</name>
    <dbReference type="NCBI Taxonomy" id="2778430"/>
    <lineage>
        <taxon>Bacteria</taxon>
        <taxon>Bacillati</taxon>
        <taxon>Bacillota</taxon>
        <taxon>Clostridia</taxon>
        <taxon>Halanaerobiales</taxon>
        <taxon>Halarsenatibacteraceae</taxon>
        <taxon>Halonatronomonas</taxon>
    </lineage>
</organism>
<protein>
    <submittedName>
        <fullName evidence="1">Uncharacterized protein</fullName>
    </submittedName>
</protein>
<dbReference type="AlphaFoldDB" id="A0A931ATV7"/>
<proteinExistence type="predicted"/>
<evidence type="ECO:0000313" key="2">
    <source>
        <dbReference type="Proteomes" id="UP000621436"/>
    </source>
</evidence>
<dbReference type="RefSeq" id="WP_270453458.1">
    <property type="nucleotide sequence ID" value="NZ_JADPIE010000003.1"/>
</dbReference>
<gene>
    <name evidence="1" type="ORF">I0Q91_05660</name>
</gene>
<accession>A0A931ATV7</accession>
<keyword evidence="2" id="KW-1185">Reference proteome</keyword>
<evidence type="ECO:0000313" key="1">
    <source>
        <dbReference type="EMBL" id="MBF8436554.1"/>
    </source>
</evidence>
<comment type="caution">
    <text evidence="1">The sequence shown here is derived from an EMBL/GenBank/DDBJ whole genome shotgun (WGS) entry which is preliminary data.</text>
</comment>
<dbReference type="Proteomes" id="UP000621436">
    <property type="component" value="Unassembled WGS sequence"/>
</dbReference>
<reference evidence="1" key="1">
    <citation type="submission" date="2020-11" db="EMBL/GenBank/DDBJ databases">
        <title>Halonatronomonas betainensis gen. nov., sp. nov. a novel haloalkaliphilic representative of the family Halanaerobiacae capable of betaine degradation.</title>
        <authorList>
            <person name="Boltyanskaya Y."/>
            <person name="Kevbrin V."/>
            <person name="Detkova E."/>
            <person name="Grouzdev D.S."/>
            <person name="Koziaeva V."/>
            <person name="Zhilina T."/>
        </authorList>
    </citation>
    <scope>NUCLEOTIDE SEQUENCE</scope>
    <source>
        <strain evidence="1">Z-7014</strain>
    </source>
</reference>
<sequence>MKKIIENIKGKNLVKKNIFYVPVDKVLIGFGGIGSFTLSNYNPYVCQVKELINNPEINYQKSLNKRIRNNIKKLIDNKEFGGLLGKDLQEELKEFVPKNIPKKIKNKENIIFIPYISWITAQSKSNELKQYIHGYSLGQEKFYPRIKDFQVLKKVYKSINKNGYKPDEYASINSSFIQGTLLKDGWDFKCHISSGRHRAAVLAALGYKEIPVIFYDNRKSMNKLRTCNYHHILDTNNTENWLAVKHGIYPEYFIKKLFHLHFKPEEKQKAEMLGIKQGDKNGN</sequence>